<dbReference type="EMBL" id="JARKIB010000153">
    <property type="protein sequence ID" value="KAJ7731376.1"/>
    <property type="molecule type" value="Genomic_DNA"/>
</dbReference>
<evidence type="ECO:0000256" key="1">
    <source>
        <dbReference type="SAM" id="MobiDB-lite"/>
    </source>
</evidence>
<dbReference type="Proteomes" id="UP001215598">
    <property type="component" value="Unassembled WGS sequence"/>
</dbReference>
<evidence type="ECO:0000313" key="2">
    <source>
        <dbReference type="EMBL" id="KAJ7731376.1"/>
    </source>
</evidence>
<feature type="compositionally biased region" description="Basic and acidic residues" evidence="1">
    <location>
        <begin position="154"/>
        <end position="174"/>
    </location>
</feature>
<gene>
    <name evidence="2" type="ORF">B0H16DRAFT_1469149</name>
</gene>
<dbReference type="AlphaFoldDB" id="A0AAD7HZ56"/>
<proteinExistence type="predicted"/>
<sequence>MRFRALELRRQRIVGCLYEGFLKLRVNVAYQDSTSPFHDLRCQEDRGTPLNKTAPTALCARRFLPQLCGESRGPFDSGHRHVGWTSFFCRTNGAEGTMKPLGVDVIRGGEFMPYWMRKGKSRNTAHVRNRNFEYGVKKELEAASKRNSSCAVTGEKRTREAQESRVNERMRPTRDVSSGRQKKSGNQVTGQGSFGGFCTLYGPSSASERNGEPIDEALGGESGFANARAMGRGTVPIRGMCSQRPARHQPRIGTVYHGLADQNKDSAGDSANKRYRGCALQSVIDALQSDDNECGSKWGGADIEG</sequence>
<reference evidence="2" key="1">
    <citation type="submission" date="2023-03" db="EMBL/GenBank/DDBJ databases">
        <title>Massive genome expansion in bonnet fungi (Mycena s.s.) driven by repeated elements and novel gene families across ecological guilds.</title>
        <authorList>
            <consortium name="Lawrence Berkeley National Laboratory"/>
            <person name="Harder C.B."/>
            <person name="Miyauchi S."/>
            <person name="Viragh M."/>
            <person name="Kuo A."/>
            <person name="Thoen E."/>
            <person name="Andreopoulos B."/>
            <person name="Lu D."/>
            <person name="Skrede I."/>
            <person name="Drula E."/>
            <person name="Henrissat B."/>
            <person name="Morin E."/>
            <person name="Kohler A."/>
            <person name="Barry K."/>
            <person name="LaButti K."/>
            <person name="Morin E."/>
            <person name="Salamov A."/>
            <person name="Lipzen A."/>
            <person name="Mereny Z."/>
            <person name="Hegedus B."/>
            <person name="Baldrian P."/>
            <person name="Stursova M."/>
            <person name="Weitz H."/>
            <person name="Taylor A."/>
            <person name="Grigoriev I.V."/>
            <person name="Nagy L.G."/>
            <person name="Martin F."/>
            <person name="Kauserud H."/>
        </authorList>
    </citation>
    <scope>NUCLEOTIDE SEQUENCE</scope>
    <source>
        <strain evidence="2">CBHHK182m</strain>
    </source>
</reference>
<keyword evidence="3" id="KW-1185">Reference proteome</keyword>
<feature type="region of interest" description="Disordered" evidence="1">
    <location>
        <begin position="145"/>
        <end position="195"/>
    </location>
</feature>
<organism evidence="2 3">
    <name type="scientific">Mycena metata</name>
    <dbReference type="NCBI Taxonomy" id="1033252"/>
    <lineage>
        <taxon>Eukaryota</taxon>
        <taxon>Fungi</taxon>
        <taxon>Dikarya</taxon>
        <taxon>Basidiomycota</taxon>
        <taxon>Agaricomycotina</taxon>
        <taxon>Agaricomycetes</taxon>
        <taxon>Agaricomycetidae</taxon>
        <taxon>Agaricales</taxon>
        <taxon>Marasmiineae</taxon>
        <taxon>Mycenaceae</taxon>
        <taxon>Mycena</taxon>
    </lineage>
</organism>
<accession>A0AAD7HZ56</accession>
<name>A0AAD7HZ56_9AGAR</name>
<feature type="compositionally biased region" description="Polar residues" evidence="1">
    <location>
        <begin position="175"/>
        <end position="191"/>
    </location>
</feature>
<evidence type="ECO:0000313" key="3">
    <source>
        <dbReference type="Proteomes" id="UP001215598"/>
    </source>
</evidence>
<protein>
    <submittedName>
        <fullName evidence="2">Uncharacterized protein</fullName>
    </submittedName>
</protein>
<comment type="caution">
    <text evidence="2">The sequence shown here is derived from an EMBL/GenBank/DDBJ whole genome shotgun (WGS) entry which is preliminary data.</text>
</comment>